<proteinExistence type="predicted"/>
<organism evidence="3 4">
    <name type="scientific">Clytia hemisphaerica</name>
    <dbReference type="NCBI Taxonomy" id="252671"/>
    <lineage>
        <taxon>Eukaryota</taxon>
        <taxon>Metazoa</taxon>
        <taxon>Cnidaria</taxon>
        <taxon>Hydrozoa</taxon>
        <taxon>Hydroidolina</taxon>
        <taxon>Leptothecata</taxon>
        <taxon>Obeliida</taxon>
        <taxon>Clytiidae</taxon>
        <taxon>Clytia</taxon>
    </lineage>
</organism>
<dbReference type="InterPro" id="IPR001304">
    <property type="entry name" value="C-type_lectin-like"/>
</dbReference>
<accession>A0A7M5VFB6</accession>
<feature type="signal peptide" evidence="1">
    <location>
        <begin position="1"/>
        <end position="18"/>
    </location>
</feature>
<evidence type="ECO:0000259" key="2">
    <source>
        <dbReference type="PROSITE" id="PS50041"/>
    </source>
</evidence>
<dbReference type="InterPro" id="IPR016187">
    <property type="entry name" value="CTDL_fold"/>
</dbReference>
<evidence type="ECO:0000256" key="1">
    <source>
        <dbReference type="SAM" id="SignalP"/>
    </source>
</evidence>
<keyword evidence="1" id="KW-0732">Signal</keyword>
<sequence length="156" mass="17851">MRFLSQLVFITFIGLTVSQSCIPSNWNYAWVKVGKAWFTQLKVARTWLGQVEMCKKVDPSRKSSIGTLRNKEENLKVQKTFPGPTWIGGFEIETTGQWFWWGTNTNKITNTFWASGEPDNRGGNEACIMYDWRLGAGWTDIACTSVYMAICEIRCD</sequence>
<dbReference type="AlphaFoldDB" id="A0A7M5VFB6"/>
<protein>
    <recommendedName>
        <fullName evidence="2">C-type lectin domain-containing protein</fullName>
    </recommendedName>
</protein>
<dbReference type="Proteomes" id="UP000594262">
    <property type="component" value="Unplaced"/>
</dbReference>
<feature type="chain" id="PRO_5029858233" description="C-type lectin domain-containing protein" evidence="1">
    <location>
        <begin position="19"/>
        <end position="156"/>
    </location>
</feature>
<dbReference type="SMART" id="SM00034">
    <property type="entry name" value="CLECT"/>
    <property type="match status" value="1"/>
</dbReference>
<dbReference type="OrthoDB" id="441660at2759"/>
<reference evidence="3" key="1">
    <citation type="submission" date="2021-01" db="UniProtKB">
        <authorList>
            <consortium name="EnsemblMetazoa"/>
        </authorList>
    </citation>
    <scope>IDENTIFICATION</scope>
</reference>
<dbReference type="SUPFAM" id="SSF56436">
    <property type="entry name" value="C-type lectin-like"/>
    <property type="match status" value="1"/>
</dbReference>
<evidence type="ECO:0000313" key="4">
    <source>
        <dbReference type="Proteomes" id="UP000594262"/>
    </source>
</evidence>
<dbReference type="EnsemblMetazoa" id="CLYHEMT012420.1">
    <property type="protein sequence ID" value="CLYHEMP012420.1"/>
    <property type="gene ID" value="CLYHEMG012420"/>
</dbReference>
<dbReference type="PROSITE" id="PS50041">
    <property type="entry name" value="C_TYPE_LECTIN_2"/>
    <property type="match status" value="1"/>
</dbReference>
<name>A0A7M5VFB6_9CNID</name>
<dbReference type="InterPro" id="IPR016186">
    <property type="entry name" value="C-type_lectin-like/link_sf"/>
</dbReference>
<keyword evidence="4" id="KW-1185">Reference proteome</keyword>
<feature type="domain" description="C-type lectin" evidence="2">
    <location>
        <begin position="37"/>
        <end position="152"/>
    </location>
</feature>
<dbReference type="Gene3D" id="3.10.100.10">
    <property type="entry name" value="Mannose-Binding Protein A, subunit A"/>
    <property type="match status" value="1"/>
</dbReference>
<evidence type="ECO:0000313" key="3">
    <source>
        <dbReference type="EnsemblMetazoa" id="CLYHEMP012420.1"/>
    </source>
</evidence>
<dbReference type="PROSITE" id="PS51257">
    <property type="entry name" value="PROKAR_LIPOPROTEIN"/>
    <property type="match status" value="1"/>
</dbReference>
<dbReference type="Pfam" id="PF00059">
    <property type="entry name" value="Lectin_C"/>
    <property type="match status" value="1"/>
</dbReference>